<name>A0A387H524_9ACTN</name>
<protein>
    <submittedName>
        <fullName evidence="1">Uncharacterized protein</fullName>
    </submittedName>
</protein>
<dbReference type="OrthoDB" id="4523591at2"/>
<proteinExistence type="predicted"/>
<keyword evidence="2" id="KW-1185">Reference proteome</keyword>
<dbReference type="RefSeq" id="WP_120720008.1">
    <property type="nucleotide sequence ID" value="NZ_CP032698.1"/>
</dbReference>
<dbReference type="EMBL" id="CP032698">
    <property type="protein sequence ID" value="AYG78816.1"/>
    <property type="molecule type" value="Genomic_DNA"/>
</dbReference>
<dbReference type="Pfam" id="PF20226">
    <property type="entry name" value="DUF6585"/>
    <property type="match status" value="1"/>
</dbReference>
<dbReference type="KEGG" id="shun:DWB77_00925"/>
<evidence type="ECO:0000313" key="1">
    <source>
        <dbReference type="EMBL" id="AYG78816.1"/>
    </source>
</evidence>
<gene>
    <name evidence="1" type="ORF">DWB77_00925</name>
</gene>
<dbReference type="InterPro" id="IPR046492">
    <property type="entry name" value="DUF6585"/>
</dbReference>
<reference evidence="1 2" key="1">
    <citation type="submission" date="2018-10" db="EMBL/GenBank/DDBJ databases">
        <title>Relationship between Morphology and Antimicrobial Activity in Streptomyces.</title>
        <authorList>
            <person name="Kang H.J."/>
            <person name="Kim S.B."/>
        </authorList>
    </citation>
    <scope>NUCLEOTIDE SEQUENCE [LARGE SCALE GENOMIC DNA]</scope>
    <source>
        <strain evidence="1 2">BH38</strain>
    </source>
</reference>
<dbReference type="Proteomes" id="UP000271554">
    <property type="component" value="Chromosome"/>
</dbReference>
<evidence type="ECO:0000313" key="2">
    <source>
        <dbReference type="Proteomes" id="UP000271554"/>
    </source>
</evidence>
<dbReference type="AlphaFoldDB" id="A0A387H524"/>
<accession>A0A387H524</accession>
<sequence>MTGPTTPRTCDDELLLARISAAAGRAGLGKRLATYAATAYRPRTRAGLHRAIRRLSARAPDGRYRAAGARPNARLDLYEGGMTVAVKGRIHIVRYDETAVFRRSRRSRGPSPFETALIHLLTDVERKRLVLHANPEGGDAEAWQHELRRAVTRAQLPAALAALHRGERVFFAGIWLTTEHIGFRDLRLPWPQVQRIGMSGGFLTVTVGGRRHRLGPEASTIPNVFVLRTLAECCRAGGSGVADGG</sequence>
<organism evidence="1 2">
    <name type="scientific">Streptomyces hundungensis</name>
    <dbReference type="NCBI Taxonomy" id="1077946"/>
    <lineage>
        <taxon>Bacteria</taxon>
        <taxon>Bacillati</taxon>
        <taxon>Actinomycetota</taxon>
        <taxon>Actinomycetes</taxon>
        <taxon>Kitasatosporales</taxon>
        <taxon>Streptomycetaceae</taxon>
        <taxon>Streptomyces</taxon>
    </lineage>
</organism>